<accession>A0A024GM28</accession>
<dbReference type="Proteomes" id="UP000053237">
    <property type="component" value="Unassembled WGS sequence"/>
</dbReference>
<feature type="region of interest" description="Disordered" evidence="2">
    <location>
        <begin position="1"/>
        <end position="49"/>
    </location>
</feature>
<organism evidence="3 4">
    <name type="scientific">Albugo candida</name>
    <dbReference type="NCBI Taxonomy" id="65357"/>
    <lineage>
        <taxon>Eukaryota</taxon>
        <taxon>Sar</taxon>
        <taxon>Stramenopiles</taxon>
        <taxon>Oomycota</taxon>
        <taxon>Peronosporomycetes</taxon>
        <taxon>Albuginales</taxon>
        <taxon>Albuginaceae</taxon>
        <taxon>Albugo</taxon>
    </lineage>
</organism>
<protein>
    <submittedName>
        <fullName evidence="3">Uncharacterized protein</fullName>
    </submittedName>
</protein>
<reference evidence="3 4" key="1">
    <citation type="submission" date="2012-05" db="EMBL/GenBank/DDBJ databases">
        <title>Recombination and specialization in a pathogen metapopulation.</title>
        <authorList>
            <person name="Gardiner A."/>
            <person name="Kemen E."/>
            <person name="Schultz-Larsen T."/>
            <person name="MacLean D."/>
            <person name="Van Oosterhout C."/>
            <person name="Jones J.D.G."/>
        </authorList>
    </citation>
    <scope>NUCLEOTIDE SEQUENCE [LARGE SCALE GENOMIC DNA]</scope>
    <source>
        <strain evidence="3 4">Ac Nc2</strain>
    </source>
</reference>
<feature type="compositionally biased region" description="Basic and acidic residues" evidence="2">
    <location>
        <begin position="1"/>
        <end position="26"/>
    </location>
</feature>
<gene>
    <name evidence="3" type="ORF">BN9_088130</name>
</gene>
<keyword evidence="4" id="KW-1185">Reference proteome</keyword>
<feature type="compositionally biased region" description="Polar residues" evidence="2">
    <location>
        <begin position="40"/>
        <end position="49"/>
    </location>
</feature>
<keyword evidence="1" id="KW-0175">Coiled coil</keyword>
<comment type="caution">
    <text evidence="3">The sequence shown here is derived from an EMBL/GenBank/DDBJ whole genome shotgun (WGS) entry which is preliminary data.</text>
</comment>
<dbReference type="AlphaFoldDB" id="A0A024GM28"/>
<evidence type="ECO:0000256" key="2">
    <source>
        <dbReference type="SAM" id="MobiDB-lite"/>
    </source>
</evidence>
<sequence length="415" mass="48177">MVEMSHTTKENCDPLRQHTAKMDHVNRSSGSKRNRFSFEQLDTNASPPLTSKQMKLETLQVSNELLRDENAQLKRSTKHLEGVQLQLHSQIKSQQQRICHLEEDVARMYRYQKKELIRTQNQYTDQFQPLQVQVEKSSISTETFSIQQLASKSVALQQALTACTQTWIETQHKVETHSVMENLILAVERNCTMEHQHRLQEERDAIHQNLCETQKDCEDFLMQQAINWQEVSYLHETEKKALNEHIRKLNSQIDAMEMERSQAINELKSKLKATNETILFHQTQWTQSNERVKALTQSLNEMKATKPKMDLAQSHNALLEKEEQLKTASAAVGHLHLENESLKRKLEDTVTQKESLQTQLTLLSKQRVEIAHTDTSHLIPSNEIARLIAEKVELEKFVGRYVHMAESKIVSNDQK</sequence>
<feature type="coiled-coil region" evidence="1">
    <location>
        <begin position="239"/>
        <end position="273"/>
    </location>
</feature>
<dbReference type="InParanoid" id="A0A024GM28"/>
<dbReference type="EMBL" id="CAIX01000186">
    <property type="protein sequence ID" value="CCI47797.1"/>
    <property type="molecule type" value="Genomic_DNA"/>
</dbReference>
<evidence type="ECO:0000313" key="4">
    <source>
        <dbReference type="Proteomes" id="UP000053237"/>
    </source>
</evidence>
<name>A0A024GM28_9STRA</name>
<evidence type="ECO:0000313" key="3">
    <source>
        <dbReference type="EMBL" id="CCI47797.1"/>
    </source>
</evidence>
<proteinExistence type="predicted"/>
<evidence type="ECO:0000256" key="1">
    <source>
        <dbReference type="SAM" id="Coils"/>
    </source>
</evidence>